<evidence type="ECO:0000313" key="2">
    <source>
        <dbReference type="Proteomes" id="UP001229244"/>
    </source>
</evidence>
<accession>A0AAE3VRA9</accession>
<dbReference type="RefSeq" id="WP_306886225.1">
    <property type="nucleotide sequence ID" value="NZ_JAUSUL010000002.1"/>
</dbReference>
<dbReference type="Proteomes" id="UP001229244">
    <property type="component" value="Unassembled WGS sequence"/>
</dbReference>
<keyword evidence="2" id="KW-1185">Reference proteome</keyword>
<reference evidence="1" key="1">
    <citation type="submission" date="2023-07" db="EMBL/GenBank/DDBJ databases">
        <title>Genomic Encyclopedia of Type Strains, Phase IV (KMG-IV): sequencing the most valuable type-strain genomes for metagenomic binning, comparative biology and taxonomic classification.</title>
        <authorList>
            <person name="Goeker M."/>
        </authorList>
    </citation>
    <scope>NUCLEOTIDE SEQUENCE</scope>
    <source>
        <strain evidence="1">DSM 21202</strain>
    </source>
</reference>
<protein>
    <submittedName>
        <fullName evidence="1">Uncharacterized protein</fullName>
    </submittedName>
</protein>
<proteinExistence type="predicted"/>
<name>A0AAE3VRA9_9HYPH</name>
<organism evidence="1 2">
    <name type="scientific">Amorphus orientalis</name>
    <dbReference type="NCBI Taxonomy" id="649198"/>
    <lineage>
        <taxon>Bacteria</taxon>
        <taxon>Pseudomonadati</taxon>
        <taxon>Pseudomonadota</taxon>
        <taxon>Alphaproteobacteria</taxon>
        <taxon>Hyphomicrobiales</taxon>
        <taxon>Amorphaceae</taxon>
        <taxon>Amorphus</taxon>
    </lineage>
</organism>
<comment type="caution">
    <text evidence="1">The sequence shown here is derived from an EMBL/GenBank/DDBJ whole genome shotgun (WGS) entry which is preliminary data.</text>
</comment>
<dbReference type="AlphaFoldDB" id="A0AAE3VRA9"/>
<sequence>METTGNLSTVQHHTMIYLFRKFNGQITMATGAAAWELYASDGQWKHRPQYLGAITEAFYRKMKQALEEKVPVDPALYQAVNKGDRSQDAPLRSATAKRRKLEAQLYDELVKAADTSVMPRNMSVLNRDTLQPHEQKALNNLIGGS</sequence>
<dbReference type="EMBL" id="JAUSUL010000002">
    <property type="protein sequence ID" value="MDQ0316405.1"/>
    <property type="molecule type" value="Genomic_DNA"/>
</dbReference>
<gene>
    <name evidence="1" type="ORF">J2S73_002862</name>
</gene>
<evidence type="ECO:0000313" key="1">
    <source>
        <dbReference type="EMBL" id="MDQ0316405.1"/>
    </source>
</evidence>